<dbReference type="PANTHER" id="PTHR30616">
    <property type="entry name" value="UNCHARACTERIZED PROTEIN YFIH"/>
    <property type="match status" value="1"/>
</dbReference>
<accession>A0A3S2UJ06</accession>
<keyword evidence="12" id="KW-1185">Reference proteome</keyword>
<proteinExistence type="inferred from homology"/>
<organism evidence="11 12">
    <name type="scientific">Inhella crocodyli</name>
    <dbReference type="NCBI Taxonomy" id="2499851"/>
    <lineage>
        <taxon>Bacteria</taxon>
        <taxon>Pseudomonadati</taxon>
        <taxon>Pseudomonadota</taxon>
        <taxon>Betaproteobacteria</taxon>
        <taxon>Burkholderiales</taxon>
        <taxon>Sphaerotilaceae</taxon>
        <taxon>Inhella</taxon>
    </lineage>
</organism>
<keyword evidence="4" id="KW-0479">Metal-binding</keyword>
<evidence type="ECO:0000313" key="12">
    <source>
        <dbReference type="Proteomes" id="UP000288587"/>
    </source>
</evidence>
<sequence length="236" mass="25067">MSTREGGVSEPPFHHLNLGRSVGDAPEAVLENRRRVARHLGTEPVYLHQVHGSRCVLLDGPTPEPLSADAAVTATPGVGLAIQVADCLPVLLSALDAQGRALAVGGAHAGWRSLAGGVLEATVAALREVAPDNFALRAWLGPCIGPEAFEVGEDVLEAFGQRPELPGRHFRYQPRLDGSPRWRANLQGLARERLHQLGVEGVSVEPACTVSDPLRFFSFRRDGAASGRMAAFIALG</sequence>
<comment type="catalytic activity">
    <reaction evidence="9">
        <text>S-methyl-5'-thioadenosine + phosphate = 5-(methylsulfanyl)-alpha-D-ribose 1-phosphate + adenine</text>
        <dbReference type="Rhea" id="RHEA:11852"/>
        <dbReference type="ChEBI" id="CHEBI:16708"/>
        <dbReference type="ChEBI" id="CHEBI:17509"/>
        <dbReference type="ChEBI" id="CHEBI:43474"/>
        <dbReference type="ChEBI" id="CHEBI:58533"/>
        <dbReference type="EC" id="2.4.2.28"/>
    </reaction>
    <physiologicalReaction direction="left-to-right" evidence="9">
        <dbReference type="Rhea" id="RHEA:11853"/>
    </physiologicalReaction>
</comment>
<dbReference type="PANTHER" id="PTHR30616:SF2">
    <property type="entry name" value="PURINE NUCLEOSIDE PHOSPHORYLASE LACC1"/>
    <property type="match status" value="1"/>
</dbReference>
<comment type="catalytic activity">
    <reaction evidence="7">
        <text>adenosine + H2O + H(+) = inosine + NH4(+)</text>
        <dbReference type="Rhea" id="RHEA:24408"/>
        <dbReference type="ChEBI" id="CHEBI:15377"/>
        <dbReference type="ChEBI" id="CHEBI:15378"/>
        <dbReference type="ChEBI" id="CHEBI:16335"/>
        <dbReference type="ChEBI" id="CHEBI:17596"/>
        <dbReference type="ChEBI" id="CHEBI:28938"/>
        <dbReference type="EC" id="3.5.4.4"/>
    </reaction>
    <physiologicalReaction direction="left-to-right" evidence="7">
        <dbReference type="Rhea" id="RHEA:24409"/>
    </physiologicalReaction>
</comment>
<keyword evidence="5" id="KW-0378">Hydrolase</keyword>
<dbReference type="Gene3D" id="3.60.140.10">
    <property type="entry name" value="CNF1/YfiH-like putative cysteine hydrolases"/>
    <property type="match status" value="1"/>
</dbReference>
<evidence type="ECO:0000256" key="4">
    <source>
        <dbReference type="ARBA" id="ARBA00022723"/>
    </source>
</evidence>
<dbReference type="OrthoDB" id="4279at2"/>
<evidence type="ECO:0000256" key="3">
    <source>
        <dbReference type="ARBA" id="ARBA00022679"/>
    </source>
</evidence>
<dbReference type="GO" id="GO:0005507">
    <property type="term" value="F:copper ion binding"/>
    <property type="evidence" value="ECO:0007669"/>
    <property type="project" value="TreeGrafter"/>
</dbReference>
<evidence type="ECO:0000256" key="7">
    <source>
        <dbReference type="ARBA" id="ARBA00047989"/>
    </source>
</evidence>
<name>A0A3S2UJ06_9BURK</name>
<dbReference type="GO" id="GO:0016787">
    <property type="term" value="F:hydrolase activity"/>
    <property type="evidence" value="ECO:0007669"/>
    <property type="project" value="UniProtKB-KW"/>
</dbReference>
<dbReference type="Pfam" id="PF02578">
    <property type="entry name" value="Cu-oxidase_4"/>
    <property type="match status" value="1"/>
</dbReference>
<evidence type="ECO:0000256" key="1">
    <source>
        <dbReference type="ARBA" id="ARBA00000553"/>
    </source>
</evidence>
<comment type="catalytic activity">
    <reaction evidence="8">
        <text>adenosine + phosphate = alpha-D-ribose 1-phosphate + adenine</text>
        <dbReference type="Rhea" id="RHEA:27642"/>
        <dbReference type="ChEBI" id="CHEBI:16335"/>
        <dbReference type="ChEBI" id="CHEBI:16708"/>
        <dbReference type="ChEBI" id="CHEBI:43474"/>
        <dbReference type="ChEBI" id="CHEBI:57720"/>
        <dbReference type="EC" id="2.4.2.1"/>
    </reaction>
    <physiologicalReaction direction="left-to-right" evidence="8">
        <dbReference type="Rhea" id="RHEA:27643"/>
    </physiologicalReaction>
</comment>
<dbReference type="CDD" id="cd16833">
    <property type="entry name" value="YfiH"/>
    <property type="match status" value="1"/>
</dbReference>
<dbReference type="GO" id="GO:0017061">
    <property type="term" value="F:S-methyl-5-thioadenosine phosphorylase activity"/>
    <property type="evidence" value="ECO:0007669"/>
    <property type="project" value="UniProtKB-EC"/>
</dbReference>
<evidence type="ECO:0000256" key="5">
    <source>
        <dbReference type="ARBA" id="ARBA00022801"/>
    </source>
</evidence>
<keyword evidence="3" id="KW-0808">Transferase</keyword>
<evidence type="ECO:0000256" key="9">
    <source>
        <dbReference type="ARBA" id="ARBA00049893"/>
    </source>
</evidence>
<dbReference type="NCBIfam" id="TIGR00726">
    <property type="entry name" value="peptidoglycan editing factor PgeF"/>
    <property type="match status" value="1"/>
</dbReference>
<dbReference type="SUPFAM" id="SSF64438">
    <property type="entry name" value="CNF1/YfiH-like putative cysteine hydrolases"/>
    <property type="match status" value="1"/>
</dbReference>
<evidence type="ECO:0000256" key="2">
    <source>
        <dbReference type="ARBA" id="ARBA00007353"/>
    </source>
</evidence>
<dbReference type="InterPro" id="IPR003730">
    <property type="entry name" value="Cu_polyphenol_OxRdtase"/>
</dbReference>
<reference evidence="11 12" key="1">
    <citation type="submission" date="2019-01" db="EMBL/GenBank/DDBJ databases">
        <authorList>
            <person name="Chen W.-M."/>
        </authorList>
    </citation>
    <scope>NUCLEOTIDE SEQUENCE [LARGE SCALE GENOMIC DNA]</scope>
    <source>
        <strain evidence="11 12">CCP-18</strain>
    </source>
</reference>
<protein>
    <recommendedName>
        <fullName evidence="10">Purine nucleoside phosphorylase</fullName>
    </recommendedName>
</protein>
<dbReference type="InterPro" id="IPR011324">
    <property type="entry name" value="Cytotoxic_necrot_fac-like_cat"/>
</dbReference>
<evidence type="ECO:0000256" key="10">
    <source>
        <dbReference type="RuleBase" id="RU361274"/>
    </source>
</evidence>
<dbReference type="AlphaFoldDB" id="A0A3S2UJ06"/>
<evidence type="ECO:0000313" key="11">
    <source>
        <dbReference type="EMBL" id="RVT88975.1"/>
    </source>
</evidence>
<dbReference type="Proteomes" id="UP000288587">
    <property type="component" value="Unassembled WGS sequence"/>
</dbReference>
<dbReference type="EMBL" id="SACM01000001">
    <property type="protein sequence ID" value="RVT88975.1"/>
    <property type="molecule type" value="Genomic_DNA"/>
</dbReference>
<comment type="similarity">
    <text evidence="2 10">Belongs to the purine nucleoside phosphorylase YfiH/LACC1 family.</text>
</comment>
<evidence type="ECO:0000256" key="6">
    <source>
        <dbReference type="ARBA" id="ARBA00022833"/>
    </source>
</evidence>
<gene>
    <name evidence="11" type="primary">pgeF</name>
    <name evidence="11" type="ORF">EOD73_05405</name>
</gene>
<dbReference type="InterPro" id="IPR038371">
    <property type="entry name" value="Cu_polyphenol_OxRdtase_sf"/>
</dbReference>
<comment type="catalytic activity">
    <reaction evidence="1">
        <text>inosine + phosphate = alpha-D-ribose 1-phosphate + hypoxanthine</text>
        <dbReference type="Rhea" id="RHEA:27646"/>
        <dbReference type="ChEBI" id="CHEBI:17368"/>
        <dbReference type="ChEBI" id="CHEBI:17596"/>
        <dbReference type="ChEBI" id="CHEBI:43474"/>
        <dbReference type="ChEBI" id="CHEBI:57720"/>
        <dbReference type="EC" id="2.4.2.1"/>
    </reaction>
    <physiologicalReaction direction="left-to-right" evidence="1">
        <dbReference type="Rhea" id="RHEA:27647"/>
    </physiologicalReaction>
</comment>
<comment type="caution">
    <text evidence="11">The sequence shown here is derived from an EMBL/GenBank/DDBJ whole genome shotgun (WGS) entry which is preliminary data.</text>
</comment>
<evidence type="ECO:0000256" key="8">
    <source>
        <dbReference type="ARBA" id="ARBA00048968"/>
    </source>
</evidence>
<keyword evidence="6" id="KW-0862">Zinc</keyword>